<dbReference type="Proteomes" id="UP000053199">
    <property type="component" value="Unassembled WGS sequence"/>
</dbReference>
<dbReference type="AlphaFoldDB" id="A0A0V8IKU6"/>
<name>A0A0V8IKU6_9MICC</name>
<dbReference type="STRING" id="993070.AS031_12645"/>
<reference evidence="1 2" key="1">
    <citation type="journal article" date="2014" name="Arch. Microbiol.">
        <title>Arthrobacter enclensis sp. nov., isolated from sediment sample.</title>
        <authorList>
            <person name="Dastager S.G."/>
            <person name="Liu Q."/>
            <person name="Tang S.K."/>
            <person name="Krishnamurthi S."/>
            <person name="Lee J.C."/>
            <person name="Li W.J."/>
        </authorList>
    </citation>
    <scope>NUCLEOTIDE SEQUENCE [LARGE SCALE GENOMIC DNA]</scope>
    <source>
        <strain evidence="1 2">NIO-1008</strain>
    </source>
</reference>
<protein>
    <submittedName>
        <fullName evidence="1">Uncharacterized protein</fullName>
    </submittedName>
</protein>
<evidence type="ECO:0000313" key="2">
    <source>
        <dbReference type="Proteomes" id="UP000053199"/>
    </source>
</evidence>
<keyword evidence="2" id="KW-1185">Reference proteome</keyword>
<dbReference type="RefSeq" id="WP_058268525.1">
    <property type="nucleotide sequence ID" value="NZ_FMAZ01000005.1"/>
</dbReference>
<gene>
    <name evidence="1" type="ORF">AS031_12645</name>
</gene>
<accession>A0A0V8IKU6</accession>
<organism evidence="1 2">
    <name type="scientific">Pseudarthrobacter enclensis</name>
    <dbReference type="NCBI Taxonomy" id="993070"/>
    <lineage>
        <taxon>Bacteria</taxon>
        <taxon>Bacillati</taxon>
        <taxon>Actinomycetota</taxon>
        <taxon>Actinomycetes</taxon>
        <taxon>Micrococcales</taxon>
        <taxon>Micrococcaceae</taxon>
        <taxon>Pseudarthrobacter</taxon>
    </lineage>
</organism>
<proteinExistence type="predicted"/>
<dbReference type="EMBL" id="LNQM01000005">
    <property type="protein sequence ID" value="KSU75414.1"/>
    <property type="molecule type" value="Genomic_DNA"/>
</dbReference>
<comment type="caution">
    <text evidence="1">The sequence shown here is derived from an EMBL/GenBank/DDBJ whole genome shotgun (WGS) entry which is preliminary data.</text>
</comment>
<evidence type="ECO:0000313" key="1">
    <source>
        <dbReference type="EMBL" id="KSU75414.1"/>
    </source>
</evidence>
<sequence>MQGRVKYATSLRSLEQHIAALPGPIAPDYLTELTFLLDFDALQELLNDQTSIVVAPKDAALAPGTARAVINNFITSGSKWTFSDAAGRGEDRWTANYVVDAEAEIFTFPEAHYPQPRHLWRRNLRVSGTAAFNKQGQPEEVQISRTEALPDDPNRGLCAVLSATGFGQLDLVGSATSGFSFTVPRKPSRP</sequence>